<organism evidence="1 2">
    <name type="scientific">Leucogyrophana mollusca</name>
    <dbReference type="NCBI Taxonomy" id="85980"/>
    <lineage>
        <taxon>Eukaryota</taxon>
        <taxon>Fungi</taxon>
        <taxon>Dikarya</taxon>
        <taxon>Basidiomycota</taxon>
        <taxon>Agaricomycotina</taxon>
        <taxon>Agaricomycetes</taxon>
        <taxon>Agaricomycetidae</taxon>
        <taxon>Boletales</taxon>
        <taxon>Boletales incertae sedis</taxon>
        <taxon>Leucogyrophana</taxon>
    </lineage>
</organism>
<gene>
    <name evidence="1" type="ORF">BV22DRAFT_1039618</name>
</gene>
<dbReference type="Proteomes" id="UP000790709">
    <property type="component" value="Unassembled WGS sequence"/>
</dbReference>
<accession>A0ACB8B6W1</accession>
<reference evidence="1" key="1">
    <citation type="journal article" date="2021" name="New Phytol.">
        <title>Evolutionary innovations through gain and loss of genes in the ectomycorrhizal Boletales.</title>
        <authorList>
            <person name="Wu G."/>
            <person name="Miyauchi S."/>
            <person name="Morin E."/>
            <person name="Kuo A."/>
            <person name="Drula E."/>
            <person name="Varga T."/>
            <person name="Kohler A."/>
            <person name="Feng B."/>
            <person name="Cao Y."/>
            <person name="Lipzen A."/>
            <person name="Daum C."/>
            <person name="Hundley H."/>
            <person name="Pangilinan J."/>
            <person name="Johnson J."/>
            <person name="Barry K."/>
            <person name="LaButti K."/>
            <person name="Ng V."/>
            <person name="Ahrendt S."/>
            <person name="Min B."/>
            <person name="Choi I.G."/>
            <person name="Park H."/>
            <person name="Plett J.M."/>
            <person name="Magnuson J."/>
            <person name="Spatafora J.W."/>
            <person name="Nagy L.G."/>
            <person name="Henrissat B."/>
            <person name="Grigoriev I.V."/>
            <person name="Yang Z.L."/>
            <person name="Xu J."/>
            <person name="Martin F.M."/>
        </authorList>
    </citation>
    <scope>NUCLEOTIDE SEQUENCE</scope>
    <source>
        <strain evidence="1">KUC20120723A-06</strain>
    </source>
</reference>
<proteinExistence type="predicted"/>
<sequence length="141" mass="15501">MTDSAAKQKLFLSLSQFAVVGASTDQTKFGTKVLKWYIQRKKPVTPVHPTNEELEGIKTVRTIAELSSPSETGISIITPAKITIELLKQAKELSVPALWIQPGATDLTCVNYIKDNGMVDRVLWQGECILRDGDGVIQSML</sequence>
<protein>
    <submittedName>
        <fullName evidence="1">NAD(P)-binding protein</fullName>
    </submittedName>
</protein>
<name>A0ACB8B6W1_9AGAM</name>
<dbReference type="EMBL" id="MU266568">
    <property type="protein sequence ID" value="KAH7920618.1"/>
    <property type="molecule type" value="Genomic_DNA"/>
</dbReference>
<evidence type="ECO:0000313" key="2">
    <source>
        <dbReference type="Proteomes" id="UP000790709"/>
    </source>
</evidence>
<evidence type="ECO:0000313" key="1">
    <source>
        <dbReference type="EMBL" id="KAH7920618.1"/>
    </source>
</evidence>
<keyword evidence="2" id="KW-1185">Reference proteome</keyword>
<comment type="caution">
    <text evidence="1">The sequence shown here is derived from an EMBL/GenBank/DDBJ whole genome shotgun (WGS) entry which is preliminary data.</text>
</comment>